<dbReference type="PANTHER" id="PTHR24171">
    <property type="entry name" value="ANKYRIN REPEAT DOMAIN-CONTAINING PROTEIN 39-RELATED"/>
    <property type="match status" value="1"/>
</dbReference>
<organism evidence="5 7">
    <name type="scientific">Legionella taurinensis</name>
    <dbReference type="NCBI Taxonomy" id="70611"/>
    <lineage>
        <taxon>Bacteria</taxon>
        <taxon>Pseudomonadati</taxon>
        <taxon>Pseudomonadota</taxon>
        <taxon>Gammaproteobacteria</taxon>
        <taxon>Legionellales</taxon>
        <taxon>Legionellaceae</taxon>
        <taxon>Legionella</taxon>
    </lineage>
</organism>
<dbReference type="InterPro" id="IPR002110">
    <property type="entry name" value="Ankyrin_rpt"/>
</dbReference>
<name>A0AB38N5U8_9GAMM</name>
<dbReference type="SMART" id="SM00248">
    <property type="entry name" value="ANK"/>
    <property type="match status" value="6"/>
</dbReference>
<dbReference type="PROSITE" id="PS50297">
    <property type="entry name" value="ANK_REP_REGION"/>
    <property type="match status" value="2"/>
</dbReference>
<evidence type="ECO:0000313" key="6">
    <source>
        <dbReference type="Proteomes" id="UP000251035"/>
    </source>
</evidence>
<proteinExistence type="predicted"/>
<evidence type="ECO:0000313" key="4">
    <source>
        <dbReference type="EMBL" id="PUT48314.1"/>
    </source>
</evidence>
<keyword evidence="6" id="KW-1185">Reference proteome</keyword>
<feature type="repeat" description="ANK" evidence="3">
    <location>
        <begin position="360"/>
        <end position="392"/>
    </location>
</feature>
<dbReference type="EMBL" id="QCXM01000004">
    <property type="protein sequence ID" value="PUT48314.1"/>
    <property type="molecule type" value="Genomic_DNA"/>
</dbReference>
<dbReference type="PROSITE" id="PS50088">
    <property type="entry name" value="ANK_REPEAT"/>
    <property type="match status" value="4"/>
</dbReference>
<dbReference type="Gene3D" id="1.25.40.20">
    <property type="entry name" value="Ankyrin repeat-containing domain"/>
    <property type="match status" value="1"/>
</dbReference>
<dbReference type="Proteomes" id="UP000251035">
    <property type="component" value="Unassembled WGS sequence"/>
</dbReference>
<reference evidence="4 6" key="1">
    <citation type="submission" date="2018-04" db="EMBL/GenBank/DDBJ databases">
        <title>Whole genome sequence comparison of clinical and drinking water Legionella pneumophila isolates associated with the Flint Water Crisis.</title>
        <authorList>
            <person name="Garner E."/>
            <person name="Brown C."/>
            <person name="Schwake O."/>
            <person name="Coil D."/>
            <person name="Jospin G."/>
            <person name="Eisen J."/>
            <person name="Edwards M."/>
            <person name="Pruden A."/>
        </authorList>
    </citation>
    <scope>NUCLEOTIDE SEQUENCE [LARGE SCALE GENOMIC DNA]</scope>
    <source>
        <strain evidence="4 6">Genessee03</strain>
    </source>
</reference>
<keyword evidence="1" id="KW-0677">Repeat</keyword>
<feature type="repeat" description="ANK" evidence="3">
    <location>
        <begin position="327"/>
        <end position="359"/>
    </location>
</feature>
<reference evidence="5 7" key="2">
    <citation type="submission" date="2018-04" db="EMBL/GenBank/DDBJ databases">
        <title>Whole genome sequence comparison of clinical and drinking water Legionella pneumophila isolates.</title>
        <authorList>
            <person name="Garner E."/>
        </authorList>
    </citation>
    <scope>NUCLEOTIDE SEQUENCE [LARGE SCALE GENOMIC DNA]</scope>
    <source>
        <strain evidence="5 7">WH02</strain>
    </source>
</reference>
<evidence type="ECO:0000256" key="3">
    <source>
        <dbReference type="PROSITE-ProRule" id="PRU00023"/>
    </source>
</evidence>
<comment type="caution">
    <text evidence="5">The sequence shown here is derived from an EMBL/GenBank/DDBJ whole genome shotgun (WGS) entry which is preliminary data.</text>
</comment>
<accession>A0AB38N5U8</accession>
<sequence>MQNKTEDLPVSTGHGKLIELMWALNYTADPNGVCNGYSNMGIQAVLLGEHSRFKERVDQLLTIPLQDFSKKARAQQSNQEIPHGKKALKESVRAQMESYLKEKGLWADTLAFFDGIELNQQRHLYEHLFEGKIQLSQQRGGVFDLALPQKLEEQGGIVSLSSAVAGVYKKEELKASLEFLKNGFKSLHLTEPVSLAIVGFGGRHAVSISYNPETEQWILIDANLPPLQEYDDEDKAAAALIRSCSDDEVAAIRLALYTTSGNKPVEQPLTDLILQLQHLSNDGMKEKVQWADSQGSTWLCIAAQTNNSTLISELVASGADVNKRTLDKYTPLMVALLCDYHESAQMLLDLGANANLGNGKQISPLRIAIAKKNWDMVAALLKKGADPHLRPDMNALSPFEDAIKLNDPHLLKLLLDHGAQPFQTFFGKRNYMINLAVKDDCLESLKVLLEHGGKANGEMEDTSPLFIAMQNKRLDAARVLLEHGADPDAEDSTFEQTAWQFAKDNHLDDFLELFTNPPMPQQKQSAPKATPATSFNLSEAQPFIDALENYCKKRASEWRLPKSLYMNKENSKGFKTRLISTKFGYSPQDKINAALKLIGVLQNKDPREALTEFDIGALTNSRLYSTVVKQYEALFRRVDEVRQFYDKLEDSPDL</sequence>
<dbReference type="Proteomes" id="UP000306421">
    <property type="component" value="Unassembled WGS sequence"/>
</dbReference>
<dbReference type="RefSeq" id="WP_108292509.1">
    <property type="nucleotide sequence ID" value="NZ_JAWVLH010000004.1"/>
</dbReference>
<evidence type="ECO:0000256" key="2">
    <source>
        <dbReference type="ARBA" id="ARBA00023043"/>
    </source>
</evidence>
<feature type="repeat" description="ANK" evidence="3">
    <location>
        <begin position="294"/>
        <end position="326"/>
    </location>
</feature>
<keyword evidence="2 3" id="KW-0040">ANK repeat</keyword>
<feature type="repeat" description="ANK" evidence="3">
    <location>
        <begin position="460"/>
        <end position="492"/>
    </location>
</feature>
<evidence type="ECO:0000313" key="7">
    <source>
        <dbReference type="Proteomes" id="UP000306421"/>
    </source>
</evidence>
<dbReference type="SUPFAM" id="SSF48403">
    <property type="entry name" value="Ankyrin repeat"/>
    <property type="match status" value="1"/>
</dbReference>
<dbReference type="Pfam" id="PF12796">
    <property type="entry name" value="Ank_2"/>
    <property type="match status" value="2"/>
</dbReference>
<evidence type="ECO:0000256" key="1">
    <source>
        <dbReference type="ARBA" id="ARBA00022737"/>
    </source>
</evidence>
<dbReference type="EMBL" id="QFGG01000005">
    <property type="protein sequence ID" value="TID43139.1"/>
    <property type="molecule type" value="Genomic_DNA"/>
</dbReference>
<gene>
    <name evidence="4" type="ORF">DB745_04915</name>
    <name evidence="5" type="ORF">DIZ81_06515</name>
</gene>
<dbReference type="AlphaFoldDB" id="A0AB38N5U8"/>
<evidence type="ECO:0000313" key="5">
    <source>
        <dbReference type="EMBL" id="TID43139.1"/>
    </source>
</evidence>
<dbReference type="InterPro" id="IPR036770">
    <property type="entry name" value="Ankyrin_rpt-contain_sf"/>
</dbReference>
<protein>
    <submittedName>
        <fullName evidence="5">Ankyrin repeat domain-containing protein</fullName>
    </submittedName>
</protein>